<keyword evidence="1 4" id="KW-0808">Transferase</keyword>
<evidence type="ECO:0000256" key="1">
    <source>
        <dbReference type="ARBA" id="ARBA00022679"/>
    </source>
</evidence>
<proteinExistence type="predicted"/>
<dbReference type="AlphaFoldDB" id="A0A0B9A0M3"/>
<dbReference type="InterPro" id="IPR050832">
    <property type="entry name" value="Bact_Acetyltransf"/>
</dbReference>
<dbReference type="STRING" id="1703.BLSMQ_2818"/>
<dbReference type="SUPFAM" id="SSF55729">
    <property type="entry name" value="Acyl-CoA N-acyltransferases (Nat)"/>
    <property type="match status" value="1"/>
</dbReference>
<reference evidence="4 5" key="1">
    <citation type="submission" date="2014-11" db="EMBL/GenBank/DDBJ databases">
        <title>Draft Genome Sequence of Brevibacterium linens AE038-8.</title>
        <authorList>
            <person name="Maizel D."/>
            <person name="Utturkar S.M."/>
            <person name="Brown S.D."/>
            <person name="Ferrero M."/>
            <person name="Rosen B.P."/>
        </authorList>
    </citation>
    <scope>NUCLEOTIDE SEQUENCE [LARGE SCALE GENOMIC DNA]</scope>
    <source>
        <strain evidence="4 5">AE038-8</strain>
    </source>
</reference>
<dbReference type="GO" id="GO:0016747">
    <property type="term" value="F:acyltransferase activity, transferring groups other than amino-acyl groups"/>
    <property type="evidence" value="ECO:0007669"/>
    <property type="project" value="InterPro"/>
</dbReference>
<keyword evidence="2" id="KW-0012">Acyltransferase</keyword>
<evidence type="ECO:0000313" key="4">
    <source>
        <dbReference type="EMBL" id="KHS52322.1"/>
    </source>
</evidence>
<dbReference type="OrthoDB" id="9805924at2"/>
<dbReference type="Pfam" id="PF00583">
    <property type="entry name" value="Acetyltransf_1"/>
    <property type="match status" value="1"/>
</dbReference>
<sequence length="154" mass="17377">MTTSQSPTIRPTAPADEARWKELFRAYREFYRLEPSEEIVSRVWSWITDPDHEVQSLVAEADGTIVGIADYRRFSRPSTGSVGIWLDDLFTDPQARGRGTGRALISRLQEIAAVEGCSVVRWITADDNAQAQVLYDDVAKKTNWLTYDAPPKES</sequence>
<dbReference type="CDD" id="cd04301">
    <property type="entry name" value="NAT_SF"/>
    <property type="match status" value="1"/>
</dbReference>
<dbReference type="InterPro" id="IPR000182">
    <property type="entry name" value="GNAT_dom"/>
</dbReference>
<keyword evidence="5" id="KW-1185">Reference proteome</keyword>
<dbReference type="PROSITE" id="PS51186">
    <property type="entry name" value="GNAT"/>
    <property type="match status" value="1"/>
</dbReference>
<accession>A0A0B9A0M3</accession>
<dbReference type="RefSeq" id="WP_039209709.1">
    <property type="nucleotide sequence ID" value="NZ_JBCLTJ010000005.1"/>
</dbReference>
<dbReference type="Gene3D" id="3.40.630.30">
    <property type="match status" value="1"/>
</dbReference>
<gene>
    <name evidence="4" type="ORF">AE0388_1972</name>
</gene>
<dbReference type="InterPro" id="IPR016181">
    <property type="entry name" value="Acyl_CoA_acyltransferase"/>
</dbReference>
<dbReference type="Proteomes" id="UP000031488">
    <property type="component" value="Unassembled WGS sequence"/>
</dbReference>
<comment type="caution">
    <text evidence="4">The sequence shown here is derived from an EMBL/GenBank/DDBJ whole genome shotgun (WGS) entry which is preliminary data.</text>
</comment>
<dbReference type="PATRIC" id="fig|1703.6.peg.1863"/>
<organism evidence="4 5">
    <name type="scientific">Brevibacterium linens</name>
    <dbReference type="NCBI Taxonomy" id="1703"/>
    <lineage>
        <taxon>Bacteria</taxon>
        <taxon>Bacillati</taxon>
        <taxon>Actinomycetota</taxon>
        <taxon>Actinomycetes</taxon>
        <taxon>Micrococcales</taxon>
        <taxon>Brevibacteriaceae</taxon>
        <taxon>Brevibacterium</taxon>
    </lineage>
</organism>
<name>A0A0B9A0M3_BRELN</name>
<feature type="domain" description="N-acetyltransferase" evidence="3">
    <location>
        <begin position="7"/>
        <end position="150"/>
    </location>
</feature>
<evidence type="ECO:0000256" key="2">
    <source>
        <dbReference type="ARBA" id="ARBA00023315"/>
    </source>
</evidence>
<evidence type="ECO:0000259" key="3">
    <source>
        <dbReference type="PROSITE" id="PS51186"/>
    </source>
</evidence>
<dbReference type="PANTHER" id="PTHR43877">
    <property type="entry name" value="AMINOALKYLPHOSPHONATE N-ACETYLTRANSFERASE-RELATED-RELATED"/>
    <property type="match status" value="1"/>
</dbReference>
<evidence type="ECO:0000313" key="5">
    <source>
        <dbReference type="Proteomes" id="UP000031488"/>
    </source>
</evidence>
<protein>
    <submittedName>
        <fullName evidence="4">GCN5-related N-acetyltransferase</fullName>
    </submittedName>
</protein>
<dbReference type="EMBL" id="JTJZ01000019">
    <property type="protein sequence ID" value="KHS52322.1"/>
    <property type="molecule type" value="Genomic_DNA"/>
</dbReference>